<sequence length="106" mass="11371">MLGVCEICHSVARNVASRNEMIEEEEVAVDVEGGGGGDAAVGEEDGGSSWQRQLIPVLKSLLSIGFHAELEQASCLQIQSGCPLWRHNLCLQCIGQSLLCVLVHQI</sequence>
<protein>
    <submittedName>
        <fullName evidence="1">Uncharacterized protein</fullName>
    </submittedName>
</protein>
<name>A0AAU9SIM3_THLAR</name>
<accession>A0AAU9SIM3</accession>
<evidence type="ECO:0000313" key="2">
    <source>
        <dbReference type="Proteomes" id="UP000836841"/>
    </source>
</evidence>
<proteinExistence type="predicted"/>
<organism evidence="1 2">
    <name type="scientific">Thlaspi arvense</name>
    <name type="common">Field penny-cress</name>
    <dbReference type="NCBI Taxonomy" id="13288"/>
    <lineage>
        <taxon>Eukaryota</taxon>
        <taxon>Viridiplantae</taxon>
        <taxon>Streptophyta</taxon>
        <taxon>Embryophyta</taxon>
        <taxon>Tracheophyta</taxon>
        <taxon>Spermatophyta</taxon>
        <taxon>Magnoliopsida</taxon>
        <taxon>eudicotyledons</taxon>
        <taxon>Gunneridae</taxon>
        <taxon>Pentapetalae</taxon>
        <taxon>rosids</taxon>
        <taxon>malvids</taxon>
        <taxon>Brassicales</taxon>
        <taxon>Brassicaceae</taxon>
        <taxon>Thlaspideae</taxon>
        <taxon>Thlaspi</taxon>
    </lineage>
</organism>
<evidence type="ECO:0000313" key="1">
    <source>
        <dbReference type="EMBL" id="CAH2064183.1"/>
    </source>
</evidence>
<keyword evidence="2" id="KW-1185">Reference proteome</keyword>
<dbReference type="EMBL" id="OU466861">
    <property type="protein sequence ID" value="CAH2064183.1"/>
    <property type="molecule type" value="Genomic_DNA"/>
</dbReference>
<gene>
    <name evidence="1" type="ORF">TAV2_LOCUS15938</name>
</gene>
<dbReference type="AlphaFoldDB" id="A0AAU9SIM3"/>
<reference evidence="1 2" key="1">
    <citation type="submission" date="2022-03" db="EMBL/GenBank/DDBJ databases">
        <authorList>
            <person name="Nunn A."/>
            <person name="Chopra R."/>
            <person name="Nunn A."/>
            <person name="Contreras Garrido A."/>
        </authorList>
    </citation>
    <scope>NUCLEOTIDE SEQUENCE [LARGE SCALE GENOMIC DNA]</scope>
</reference>
<dbReference type="Proteomes" id="UP000836841">
    <property type="component" value="Chromosome 5"/>
</dbReference>